<evidence type="ECO:0000313" key="2">
    <source>
        <dbReference type="Proteomes" id="UP000053240"/>
    </source>
</evidence>
<keyword evidence="2" id="KW-1185">Reference proteome</keyword>
<evidence type="ECO:0000313" key="1">
    <source>
        <dbReference type="EMBL" id="KPJ19957.1"/>
    </source>
</evidence>
<reference evidence="1 2" key="1">
    <citation type="journal article" date="2015" name="Nat. Commun.">
        <title>Outbred genome sequencing and CRISPR/Cas9 gene editing in butterflies.</title>
        <authorList>
            <person name="Li X."/>
            <person name="Fan D."/>
            <person name="Zhang W."/>
            <person name="Liu G."/>
            <person name="Zhang L."/>
            <person name="Zhao L."/>
            <person name="Fang X."/>
            <person name="Chen L."/>
            <person name="Dong Y."/>
            <person name="Chen Y."/>
            <person name="Ding Y."/>
            <person name="Zhao R."/>
            <person name="Feng M."/>
            <person name="Zhu Y."/>
            <person name="Feng Y."/>
            <person name="Jiang X."/>
            <person name="Zhu D."/>
            <person name="Xiang H."/>
            <person name="Feng X."/>
            <person name="Li S."/>
            <person name="Wang J."/>
            <person name="Zhang G."/>
            <person name="Kronforst M.R."/>
            <person name="Wang W."/>
        </authorList>
    </citation>
    <scope>NUCLEOTIDE SEQUENCE [LARGE SCALE GENOMIC DNA]</scope>
    <source>
        <strain evidence="1">Ya'a_city_454_Pm</strain>
        <tissue evidence="1">Whole body</tissue>
    </source>
</reference>
<protein>
    <submittedName>
        <fullName evidence="1">Uncharacterized protein</fullName>
    </submittedName>
</protein>
<sequence length="44" mass="4700">YLRTGLLTARGVGTPSALMRCCIVGEGRAPFTPVSYRIGSITTR</sequence>
<feature type="non-terminal residue" evidence="1">
    <location>
        <position position="1"/>
    </location>
</feature>
<name>A0A0N1IQ50_PAPMA</name>
<dbReference type="Proteomes" id="UP000053240">
    <property type="component" value="Unassembled WGS sequence"/>
</dbReference>
<dbReference type="EMBL" id="KQ459784">
    <property type="protein sequence ID" value="KPJ19957.1"/>
    <property type="molecule type" value="Genomic_DNA"/>
</dbReference>
<organism evidence="1 2">
    <name type="scientific">Papilio machaon</name>
    <name type="common">Old World swallowtail butterfly</name>
    <dbReference type="NCBI Taxonomy" id="76193"/>
    <lineage>
        <taxon>Eukaryota</taxon>
        <taxon>Metazoa</taxon>
        <taxon>Ecdysozoa</taxon>
        <taxon>Arthropoda</taxon>
        <taxon>Hexapoda</taxon>
        <taxon>Insecta</taxon>
        <taxon>Pterygota</taxon>
        <taxon>Neoptera</taxon>
        <taxon>Endopterygota</taxon>
        <taxon>Lepidoptera</taxon>
        <taxon>Glossata</taxon>
        <taxon>Ditrysia</taxon>
        <taxon>Papilionoidea</taxon>
        <taxon>Papilionidae</taxon>
        <taxon>Papilioninae</taxon>
        <taxon>Papilio</taxon>
    </lineage>
</organism>
<gene>
    <name evidence="1" type="ORF">RR48_04118</name>
</gene>
<proteinExistence type="predicted"/>
<accession>A0A0N1IQ50</accession>
<dbReference type="AlphaFoldDB" id="A0A0N1IQ50"/>
<dbReference type="InParanoid" id="A0A0N1IQ50"/>